<dbReference type="RefSeq" id="WP_272858752.1">
    <property type="nucleotide sequence ID" value="NZ_CP067134.1"/>
</dbReference>
<keyword evidence="2" id="KW-1185">Reference proteome</keyword>
<dbReference type="SUPFAM" id="SSF102588">
    <property type="entry name" value="LmbE-like"/>
    <property type="match status" value="1"/>
</dbReference>
<dbReference type="Gene3D" id="3.40.50.10320">
    <property type="entry name" value="LmbE-like"/>
    <property type="match status" value="1"/>
</dbReference>
<evidence type="ECO:0000313" key="1">
    <source>
        <dbReference type="EMBL" id="WCR10683.1"/>
    </source>
</evidence>
<dbReference type="InterPro" id="IPR003737">
    <property type="entry name" value="GlcNAc_PI_deacetylase-related"/>
</dbReference>
<protein>
    <submittedName>
        <fullName evidence="1">PIG-L family deacetylase</fullName>
    </submittedName>
</protein>
<dbReference type="PANTHER" id="PTHR12993">
    <property type="entry name" value="N-ACETYLGLUCOSAMINYL-PHOSPHATIDYLINOSITOL DE-N-ACETYLASE-RELATED"/>
    <property type="match status" value="1"/>
</dbReference>
<gene>
    <name evidence="1" type="ORF">JHW45_16860</name>
</gene>
<evidence type="ECO:0000313" key="2">
    <source>
        <dbReference type="Proteomes" id="UP001218412"/>
    </source>
</evidence>
<dbReference type="EMBL" id="CP067134">
    <property type="protein sequence ID" value="WCR10683.1"/>
    <property type="molecule type" value="Genomic_DNA"/>
</dbReference>
<dbReference type="Proteomes" id="UP001218412">
    <property type="component" value="Chromosome"/>
</dbReference>
<dbReference type="PANTHER" id="PTHR12993:SF29">
    <property type="entry name" value="BLR3841 PROTEIN"/>
    <property type="match status" value="1"/>
</dbReference>
<sequence length="235" mass="25993">MNDASATRLAGVFQGREPLVVLAPHPDDESLACGALLARGFAGAGAHVICLTDGSASHPASRQWPPDRLAARRRAELSEAVSRLGGAKTDLTWLGLPDSRLHLADPMRVAEDLDRIVTGLGAAHVFVPAIEDHHADHKATFRIALILRQRRPDLTFHAYPVWSRWDEPDFAAMIAARDPVFVPPGRMAGRKRAAIHAHRTQMGRIVRDDPFGFVLPDAMIRRFLDEDEIFWRMPA</sequence>
<dbReference type="Pfam" id="PF02585">
    <property type="entry name" value="PIG-L"/>
    <property type="match status" value="1"/>
</dbReference>
<proteinExistence type="predicted"/>
<organism evidence="1 2">
    <name type="scientific">Paracoccus stylophorae</name>
    <dbReference type="NCBI Taxonomy" id="659350"/>
    <lineage>
        <taxon>Bacteria</taxon>
        <taxon>Pseudomonadati</taxon>
        <taxon>Pseudomonadota</taxon>
        <taxon>Alphaproteobacteria</taxon>
        <taxon>Rhodobacterales</taxon>
        <taxon>Paracoccaceae</taxon>
        <taxon>Paracoccus</taxon>
    </lineage>
</organism>
<name>A0ABY7SUZ6_9RHOB</name>
<dbReference type="InterPro" id="IPR024078">
    <property type="entry name" value="LmbE-like_dom_sf"/>
</dbReference>
<accession>A0ABY7SUZ6</accession>
<reference evidence="1 2" key="1">
    <citation type="submission" date="2021-01" db="EMBL/GenBank/DDBJ databases">
        <title>Biogeographic distribution of Paracoccus.</title>
        <authorList>
            <person name="Hollensteiner J."/>
            <person name="Leineberger J."/>
            <person name="Brinkhoff T."/>
            <person name="Daniel R."/>
        </authorList>
    </citation>
    <scope>NUCLEOTIDE SEQUENCE [LARGE SCALE GENOMIC DNA]</scope>
    <source>
        <strain evidence="1 2">LMG25392</strain>
    </source>
</reference>